<dbReference type="InterPro" id="IPR030395">
    <property type="entry name" value="GP_PDE_dom"/>
</dbReference>
<proteinExistence type="predicted"/>
<keyword evidence="1" id="KW-0472">Membrane</keyword>
<feature type="domain" description="GP-PDE" evidence="2">
    <location>
        <begin position="368"/>
        <end position="594"/>
    </location>
</feature>
<keyword evidence="1" id="KW-0812">Transmembrane</keyword>
<dbReference type="CDD" id="cd08579">
    <property type="entry name" value="GDPD_memb_like"/>
    <property type="match status" value="1"/>
</dbReference>
<dbReference type="Pfam" id="PF03009">
    <property type="entry name" value="GDPD"/>
    <property type="match status" value="1"/>
</dbReference>
<dbReference type="PANTHER" id="PTHR46211:SF8">
    <property type="entry name" value="PHOSPHODIESTERASE"/>
    <property type="match status" value="1"/>
</dbReference>
<sequence>MNAKRTNKRRSRFIPFRMTRDIIGVWKYAHRPFLLFELVYKLLTIGVFIPLLTILFNKILDVGGFNAAANHDLLRFVFSRYGLLSLLLMAPIAMMLIYTEFAALVYIAYYGIQKKRARIRPVLLKAISRLPGLWRIGIFGLALYLLLLFPLLDAGIGGSLLPSVSIPNFITGELMKTSIGTIILVIVALVVLFLNLICIYALPIMVLEGKNQFWNAVRESGRLFWRSKWSLVRAVIEWVIIFLLLFILLICILILVGLLLPDVDSEGAAIAITLGITLSLGLYIATLVMTPLFITVITLLYVRYQGQDQVNLDTDGVDATVWEGRDMQRSLVRRYRSALATFGLLILIAIGWGATTLLTDWGEANDKFIIMAHRGDVTAGVENTMGAFDGAIRTGADYIELDILQTKDGKLAVIHDENLKRLSGKNVNVFDLTLAQLQQIPLRAGEFRDFVPSLDEVLERTRGKIMLNVELKTHGHEKNFVSTFVNTIRKHKAEQQIIVQSLDYELVQKVKKAAPDLTVGYVIFATFAPLNRFEADFFVVEESFARPRLIRSAKMSGKPIYVWTVNDTESVERFYTLGADGIITDIVTDAKETIQVLHQVESEGQ</sequence>
<dbReference type="PROSITE" id="PS51704">
    <property type="entry name" value="GP_PDE"/>
    <property type="match status" value="1"/>
</dbReference>
<feature type="transmembrane region" description="Helical" evidence="1">
    <location>
        <begin position="83"/>
        <end position="112"/>
    </location>
</feature>
<dbReference type="Gene3D" id="3.20.20.190">
    <property type="entry name" value="Phosphatidylinositol (PI) phosphodiesterase"/>
    <property type="match status" value="1"/>
</dbReference>
<gene>
    <name evidence="3" type="ORF">PBLR_15744</name>
</gene>
<feature type="transmembrane region" description="Helical" evidence="1">
    <location>
        <begin position="235"/>
        <end position="260"/>
    </location>
</feature>
<name>A0A383RLE8_PAEAL</name>
<feature type="transmembrane region" description="Helical" evidence="1">
    <location>
        <begin position="337"/>
        <end position="358"/>
    </location>
</feature>
<dbReference type="SUPFAM" id="SSF51695">
    <property type="entry name" value="PLC-like phosphodiesterases"/>
    <property type="match status" value="1"/>
</dbReference>
<dbReference type="Proteomes" id="UP000304148">
    <property type="component" value="Chromosome"/>
</dbReference>
<dbReference type="GO" id="GO:0006629">
    <property type="term" value="P:lipid metabolic process"/>
    <property type="evidence" value="ECO:0007669"/>
    <property type="project" value="InterPro"/>
</dbReference>
<dbReference type="PANTHER" id="PTHR46211">
    <property type="entry name" value="GLYCEROPHOSPHORYL DIESTER PHOSPHODIESTERASE"/>
    <property type="match status" value="1"/>
</dbReference>
<dbReference type="InterPro" id="IPR017946">
    <property type="entry name" value="PLC-like_Pdiesterase_TIM-brl"/>
</dbReference>
<dbReference type="AlphaFoldDB" id="A0A383RLE8"/>
<evidence type="ECO:0000256" key="1">
    <source>
        <dbReference type="SAM" id="Phobius"/>
    </source>
</evidence>
<dbReference type="InterPro" id="IPR018476">
    <property type="entry name" value="GlyceroP-diester-Pdiesterase_M"/>
</dbReference>
<dbReference type="RefSeq" id="WP_138188946.1">
    <property type="nucleotide sequence ID" value="NZ_LS992241.1"/>
</dbReference>
<feature type="transmembrane region" description="Helical" evidence="1">
    <location>
        <begin position="179"/>
        <end position="202"/>
    </location>
</feature>
<keyword evidence="1" id="KW-1133">Transmembrane helix</keyword>
<dbReference type="Pfam" id="PF10110">
    <property type="entry name" value="GPDPase_memb"/>
    <property type="match status" value="1"/>
</dbReference>
<feature type="transmembrane region" description="Helical" evidence="1">
    <location>
        <begin position="133"/>
        <end position="152"/>
    </location>
</feature>
<reference evidence="4" key="1">
    <citation type="submission" date="2018-08" db="EMBL/GenBank/DDBJ databases">
        <authorList>
            <person name="Chevrot R."/>
        </authorList>
    </citation>
    <scope>NUCLEOTIDE SEQUENCE [LARGE SCALE GENOMIC DNA]</scope>
</reference>
<dbReference type="GO" id="GO:0008081">
    <property type="term" value="F:phosphoric diester hydrolase activity"/>
    <property type="evidence" value="ECO:0007669"/>
    <property type="project" value="InterPro"/>
</dbReference>
<protein>
    <submittedName>
        <fullName evidence="3">Glycerophosphoryl diester phosphodiesterase family protein</fullName>
    </submittedName>
</protein>
<feature type="transmembrane region" description="Helical" evidence="1">
    <location>
        <begin position="38"/>
        <end position="56"/>
    </location>
</feature>
<accession>A0A383RLE8</accession>
<organism evidence="3 4">
    <name type="scientific">Paenibacillus alvei</name>
    <name type="common">Bacillus alvei</name>
    <dbReference type="NCBI Taxonomy" id="44250"/>
    <lineage>
        <taxon>Bacteria</taxon>
        <taxon>Bacillati</taxon>
        <taxon>Bacillota</taxon>
        <taxon>Bacilli</taxon>
        <taxon>Bacillales</taxon>
        <taxon>Paenibacillaceae</taxon>
        <taxon>Paenibacillus</taxon>
    </lineage>
</organism>
<dbReference type="EMBL" id="LS992241">
    <property type="protein sequence ID" value="SYX87314.1"/>
    <property type="molecule type" value="Genomic_DNA"/>
</dbReference>
<evidence type="ECO:0000313" key="3">
    <source>
        <dbReference type="EMBL" id="SYX87314.1"/>
    </source>
</evidence>
<evidence type="ECO:0000259" key="2">
    <source>
        <dbReference type="PROSITE" id="PS51704"/>
    </source>
</evidence>
<feature type="transmembrane region" description="Helical" evidence="1">
    <location>
        <begin position="280"/>
        <end position="302"/>
    </location>
</feature>
<evidence type="ECO:0000313" key="4">
    <source>
        <dbReference type="Proteomes" id="UP000304148"/>
    </source>
</evidence>